<evidence type="ECO:0000259" key="8">
    <source>
        <dbReference type="Pfam" id="PF00746"/>
    </source>
</evidence>
<keyword evidence="3" id="KW-0964">Secreted</keyword>
<evidence type="ECO:0000256" key="1">
    <source>
        <dbReference type="ARBA" id="ARBA00005445"/>
    </source>
</evidence>
<accession>A0ABN6XPX2</accession>
<feature type="transmembrane region" description="Helical" evidence="7">
    <location>
        <begin position="302"/>
        <end position="319"/>
    </location>
</feature>
<dbReference type="Proteomes" id="UP001321498">
    <property type="component" value="Chromosome"/>
</dbReference>
<keyword evidence="10" id="KW-1185">Reference proteome</keyword>
<keyword evidence="5" id="KW-0572">Peptidoglycan-anchor</keyword>
<feature type="compositionally biased region" description="Acidic residues" evidence="6">
    <location>
        <begin position="246"/>
        <end position="255"/>
    </location>
</feature>
<keyword evidence="7" id="KW-1133">Transmembrane helix</keyword>
<protein>
    <recommendedName>
        <fullName evidence="8">Gram-positive cocci surface proteins LPxTG domain-containing protein</fullName>
    </recommendedName>
</protein>
<reference evidence="10" key="1">
    <citation type="journal article" date="2019" name="Int. J. Syst. Evol. Microbiol.">
        <title>The Global Catalogue of Microorganisms (GCM) 10K type strain sequencing project: providing services to taxonomists for standard genome sequencing and annotation.</title>
        <authorList>
            <consortium name="The Broad Institute Genomics Platform"/>
            <consortium name="The Broad Institute Genome Sequencing Center for Infectious Disease"/>
            <person name="Wu L."/>
            <person name="Ma J."/>
        </authorList>
    </citation>
    <scope>NUCLEOTIDE SEQUENCE [LARGE SCALE GENOMIC DNA]</scope>
    <source>
        <strain evidence="10">NBRC 108725</strain>
    </source>
</reference>
<gene>
    <name evidence="9" type="ORF">GCM10025866_29410</name>
</gene>
<organism evidence="9 10">
    <name type="scientific">Naasia aerilata</name>
    <dbReference type="NCBI Taxonomy" id="1162966"/>
    <lineage>
        <taxon>Bacteria</taxon>
        <taxon>Bacillati</taxon>
        <taxon>Actinomycetota</taxon>
        <taxon>Actinomycetes</taxon>
        <taxon>Micrococcales</taxon>
        <taxon>Microbacteriaceae</taxon>
        <taxon>Naasia</taxon>
    </lineage>
</organism>
<dbReference type="EMBL" id="AP027731">
    <property type="protein sequence ID" value="BDZ47032.1"/>
    <property type="molecule type" value="Genomic_DNA"/>
</dbReference>
<evidence type="ECO:0000256" key="2">
    <source>
        <dbReference type="ARBA" id="ARBA00022512"/>
    </source>
</evidence>
<evidence type="ECO:0000256" key="6">
    <source>
        <dbReference type="SAM" id="MobiDB-lite"/>
    </source>
</evidence>
<evidence type="ECO:0000256" key="4">
    <source>
        <dbReference type="ARBA" id="ARBA00022729"/>
    </source>
</evidence>
<keyword evidence="7" id="KW-0472">Membrane</keyword>
<feature type="domain" description="Gram-positive cocci surface proteins LPxTG" evidence="8">
    <location>
        <begin position="289"/>
        <end position="324"/>
    </location>
</feature>
<sequence>MTVTTTTHAALARPALAGIALAAAVLLILANDGTRANAAAGDDGFLGTADGYAVLAYSTVTNGGALTLVDGNLGVSAGSAVTGFGVTQVTGTTDLGATSPAGPAMDDATASYVTLAGLSATGTYPSGEVGGSAPVPGVYTNAAQLTGTVTLDGDADDVWVFQSASGLTTAAASSVVLLGNANPCNVYWQVGSSATLGTGTAFVGTILAQASVSLNSAASVQGRLIAQTGAVTLLDNLVSLPQCSDPADDADDTTDADGTVDAGTPAGGGTSGGAGDATTGDALSTTADAATLPATGSDSTPFLLGGVLLAAVGTALLLASRRRTATGV</sequence>
<dbReference type="Pfam" id="PF00746">
    <property type="entry name" value="Gram_pos_anchor"/>
    <property type="match status" value="1"/>
</dbReference>
<feature type="compositionally biased region" description="Gly residues" evidence="6">
    <location>
        <begin position="265"/>
        <end position="275"/>
    </location>
</feature>
<evidence type="ECO:0000256" key="5">
    <source>
        <dbReference type="ARBA" id="ARBA00023088"/>
    </source>
</evidence>
<dbReference type="InterPro" id="IPR019931">
    <property type="entry name" value="LPXTG_anchor"/>
</dbReference>
<feature type="region of interest" description="Disordered" evidence="6">
    <location>
        <begin position="244"/>
        <end position="280"/>
    </location>
</feature>
<keyword evidence="4" id="KW-0732">Signal</keyword>
<dbReference type="RefSeq" id="WP_286276992.1">
    <property type="nucleotide sequence ID" value="NZ_AP027731.1"/>
</dbReference>
<evidence type="ECO:0000256" key="7">
    <source>
        <dbReference type="SAM" id="Phobius"/>
    </source>
</evidence>
<evidence type="ECO:0000313" key="9">
    <source>
        <dbReference type="EMBL" id="BDZ47032.1"/>
    </source>
</evidence>
<name>A0ABN6XPX2_9MICO</name>
<dbReference type="InterPro" id="IPR021884">
    <property type="entry name" value="Ice-bd_prot"/>
</dbReference>
<dbReference type="NCBIfam" id="TIGR01167">
    <property type="entry name" value="LPXTG_anchor"/>
    <property type="match status" value="1"/>
</dbReference>
<evidence type="ECO:0000256" key="3">
    <source>
        <dbReference type="ARBA" id="ARBA00022525"/>
    </source>
</evidence>
<proteinExistence type="inferred from homology"/>
<comment type="similarity">
    <text evidence="1">Belongs to the ice-binding protein family.</text>
</comment>
<keyword evidence="7" id="KW-0812">Transmembrane</keyword>
<dbReference type="Pfam" id="PF11999">
    <property type="entry name" value="Ice_binding"/>
    <property type="match status" value="1"/>
</dbReference>
<keyword evidence="2" id="KW-0134">Cell wall</keyword>
<evidence type="ECO:0000313" key="10">
    <source>
        <dbReference type="Proteomes" id="UP001321498"/>
    </source>
</evidence>